<dbReference type="PANTHER" id="PTHR43479">
    <property type="entry name" value="ACREF/ENVCD OPERON REPRESSOR-RELATED"/>
    <property type="match status" value="1"/>
</dbReference>
<dbReference type="Pfam" id="PF14278">
    <property type="entry name" value="TetR_C_8"/>
    <property type="match status" value="1"/>
</dbReference>
<sequence>MSEEHKSTQDLLVDSFKSLLLEKPFEKINIKQITDKAGVIRPTFYNHFRDKNEVFEYILDEELFDPLQQLLEIGMVDAGLSMLFIYFEKNRAFYAKAFETTGQNSFSDVLSEKLQTFFMANMKDYSLREIEDVSILTMENIARYYAYSTALIIELWITNPDTKGKDVNEVVTSYKYLMTHSIFDIIEKK</sequence>
<keyword evidence="5" id="KW-1185">Reference proteome</keyword>
<dbReference type="InterPro" id="IPR001647">
    <property type="entry name" value="HTH_TetR"/>
</dbReference>
<evidence type="ECO:0000256" key="2">
    <source>
        <dbReference type="PROSITE-ProRule" id="PRU00335"/>
    </source>
</evidence>
<accession>A0ABY5P515</accession>
<dbReference type="InterPro" id="IPR009057">
    <property type="entry name" value="Homeodomain-like_sf"/>
</dbReference>
<keyword evidence="1 2" id="KW-0238">DNA-binding</keyword>
<dbReference type="RefSeq" id="WP_313793205.1">
    <property type="nucleotide sequence ID" value="NZ_CP102453.1"/>
</dbReference>
<gene>
    <name evidence="4" type="ORF">NRE15_12455</name>
</gene>
<dbReference type="PROSITE" id="PS50977">
    <property type="entry name" value="HTH_TETR_2"/>
    <property type="match status" value="1"/>
</dbReference>
<feature type="domain" description="HTH tetR-type" evidence="3">
    <location>
        <begin position="6"/>
        <end position="66"/>
    </location>
</feature>
<dbReference type="Gene3D" id="1.10.357.10">
    <property type="entry name" value="Tetracycline Repressor, domain 2"/>
    <property type="match status" value="1"/>
</dbReference>
<feature type="DNA-binding region" description="H-T-H motif" evidence="2">
    <location>
        <begin position="29"/>
        <end position="48"/>
    </location>
</feature>
<dbReference type="PRINTS" id="PR00455">
    <property type="entry name" value="HTHTETR"/>
</dbReference>
<dbReference type="InterPro" id="IPR050624">
    <property type="entry name" value="HTH-type_Tx_Regulator"/>
</dbReference>
<evidence type="ECO:0000259" key="3">
    <source>
        <dbReference type="PROSITE" id="PS50977"/>
    </source>
</evidence>
<dbReference type="InterPro" id="IPR039532">
    <property type="entry name" value="TetR_C_Firmicutes"/>
</dbReference>
<evidence type="ECO:0000313" key="5">
    <source>
        <dbReference type="Proteomes" id="UP001315967"/>
    </source>
</evidence>
<protein>
    <submittedName>
        <fullName evidence="4">TetR/AcrR family transcriptional regulator C-terminal domain-containing protein</fullName>
    </submittedName>
</protein>
<dbReference type="PANTHER" id="PTHR43479:SF7">
    <property type="entry name" value="TETR-FAMILY TRANSCRIPTIONAL REGULATOR"/>
    <property type="match status" value="1"/>
</dbReference>
<dbReference type="Proteomes" id="UP001315967">
    <property type="component" value="Chromosome"/>
</dbReference>
<evidence type="ECO:0000313" key="4">
    <source>
        <dbReference type="EMBL" id="UUX33700.1"/>
    </source>
</evidence>
<dbReference type="SUPFAM" id="SSF46689">
    <property type="entry name" value="Homeodomain-like"/>
    <property type="match status" value="1"/>
</dbReference>
<dbReference type="EMBL" id="CP102453">
    <property type="protein sequence ID" value="UUX33700.1"/>
    <property type="molecule type" value="Genomic_DNA"/>
</dbReference>
<reference evidence="4 5" key="1">
    <citation type="submission" date="2022-08" db="EMBL/GenBank/DDBJ databases">
        <title>Aerococcaceae sp. nov isolated from spoiled eye mask.</title>
        <authorList>
            <person name="Zhou G."/>
            <person name="Xie X.-B."/>
            <person name="Shi Q.-S."/>
            <person name="Wang Y.-S."/>
            <person name="Wen X."/>
            <person name="Peng H."/>
            <person name="Yang X.-J."/>
            <person name="Tao H.-B."/>
            <person name="Huang X.-M."/>
        </authorList>
    </citation>
    <scope>NUCLEOTIDE SEQUENCE [LARGE SCALE GENOMIC DNA]</scope>
    <source>
        <strain evidence="5">DM20194951</strain>
    </source>
</reference>
<dbReference type="Pfam" id="PF00440">
    <property type="entry name" value="TetR_N"/>
    <property type="match status" value="1"/>
</dbReference>
<organism evidence="4 5">
    <name type="scientific">Fundicoccus culcitae</name>
    <dbReference type="NCBI Taxonomy" id="2969821"/>
    <lineage>
        <taxon>Bacteria</taxon>
        <taxon>Bacillati</taxon>
        <taxon>Bacillota</taxon>
        <taxon>Bacilli</taxon>
        <taxon>Lactobacillales</taxon>
        <taxon>Aerococcaceae</taxon>
        <taxon>Fundicoccus</taxon>
    </lineage>
</organism>
<proteinExistence type="predicted"/>
<evidence type="ECO:0000256" key="1">
    <source>
        <dbReference type="ARBA" id="ARBA00023125"/>
    </source>
</evidence>
<name>A0ABY5P515_9LACT</name>